<dbReference type="GO" id="GO:0017148">
    <property type="term" value="P:negative regulation of translation"/>
    <property type="evidence" value="ECO:0007669"/>
    <property type="project" value="InterPro"/>
</dbReference>
<dbReference type="PANTHER" id="PTHR13162:SF8">
    <property type="entry name" value="CCR4-NOT TRANSCRIPTION COMPLEX SUBUNIT 1"/>
    <property type="match status" value="1"/>
</dbReference>
<evidence type="ECO:0000256" key="1">
    <source>
        <dbReference type="SAM" id="MobiDB-lite"/>
    </source>
</evidence>
<evidence type="ECO:0000259" key="2">
    <source>
        <dbReference type="Pfam" id="PF12842"/>
    </source>
</evidence>
<proteinExistence type="predicted"/>
<evidence type="ECO:0000313" key="4">
    <source>
        <dbReference type="Proteomes" id="UP000023152"/>
    </source>
</evidence>
<evidence type="ECO:0000313" key="3">
    <source>
        <dbReference type="EMBL" id="ETO23026.1"/>
    </source>
</evidence>
<dbReference type="Pfam" id="PF12842">
    <property type="entry name" value="DUF3819"/>
    <property type="match status" value="1"/>
</dbReference>
<dbReference type="AlphaFoldDB" id="X6NAH2"/>
<name>X6NAH2_RETFI</name>
<organism evidence="3 4">
    <name type="scientific">Reticulomyxa filosa</name>
    <dbReference type="NCBI Taxonomy" id="46433"/>
    <lineage>
        <taxon>Eukaryota</taxon>
        <taxon>Sar</taxon>
        <taxon>Rhizaria</taxon>
        <taxon>Retaria</taxon>
        <taxon>Foraminifera</taxon>
        <taxon>Monothalamids</taxon>
        <taxon>Reticulomyxidae</taxon>
        <taxon>Reticulomyxa</taxon>
    </lineage>
</organism>
<feature type="compositionally biased region" description="Basic and acidic residues" evidence="1">
    <location>
        <begin position="417"/>
        <end position="448"/>
    </location>
</feature>
<keyword evidence="4" id="KW-1185">Reference proteome</keyword>
<dbReference type="EMBL" id="ASPP01010283">
    <property type="protein sequence ID" value="ETO23026.1"/>
    <property type="molecule type" value="Genomic_DNA"/>
</dbReference>
<dbReference type="InterPro" id="IPR040398">
    <property type="entry name" value="Not1"/>
</dbReference>
<gene>
    <name evidence="3" type="ORF">RFI_14161</name>
</gene>
<dbReference type="OrthoDB" id="1933107at2759"/>
<comment type="caution">
    <text evidence="3">The sequence shown here is derived from an EMBL/GenBank/DDBJ whole genome shotgun (WGS) entry which is preliminary data.</text>
</comment>
<protein>
    <submittedName>
        <fullName evidence="3">Ccr4-not transcription complex protein</fullName>
    </submittedName>
</protein>
<dbReference type="GO" id="GO:0000288">
    <property type="term" value="P:nuclear-transcribed mRNA catabolic process, deadenylation-dependent decay"/>
    <property type="evidence" value="ECO:0007669"/>
    <property type="project" value="TreeGrafter"/>
</dbReference>
<dbReference type="PANTHER" id="PTHR13162">
    <property type="entry name" value="CCR4-NOT TRANSCRIPTION COMPLEX"/>
    <property type="match status" value="1"/>
</dbReference>
<dbReference type="InterPro" id="IPR024557">
    <property type="entry name" value="CNOT1_dom_4"/>
</dbReference>
<sequence>MFENKPTSIPNLAQFIHVDENSYAAQKVSQFRHLFAHALDAAVSASSVMEKDVNVAMTCTRELVLKDTIFEGDGQIIEKNASLMCQALAGALTLVTCREPMRQALESNIKHFLKKSGINTKNMEKELVASINKIIDANLNFACNLAEKRAADKALERTHRMSAIEIARDPFANAKRLYEDFVTIRHMLRGVKSEYPGMESVHYNITFAKFTEKLQELKNYVLSNPKHESARVREYRQNIKLENLARSIADLLLALYQPRFSKEEGKSRAAILGIQSILDCLIANASSNLLRESIFWILSLVQARHVSCVEDITKLWLGQSNLRMCQNVHIVFDLFRVHLLGMSHFDDRFSEVILQTQYSNDAELIEARDNCVGMLACYVLDSRINVTENFTKTIQALKQIGKIQLWTDPQGAGLSAIHEDRDRDRDNKHKDMDKDKDKNKDKNEKEQESMMSTNSFALQTATSMEPVVVLLKNGLALWRNTICINHLSIGTDMWRKCECCNIPNGIISFCLA</sequence>
<dbReference type="GO" id="GO:0060090">
    <property type="term" value="F:molecular adaptor activity"/>
    <property type="evidence" value="ECO:0007669"/>
    <property type="project" value="TreeGrafter"/>
</dbReference>
<reference evidence="3 4" key="1">
    <citation type="journal article" date="2013" name="Curr. Biol.">
        <title>The Genome of the Foraminiferan Reticulomyxa filosa.</title>
        <authorList>
            <person name="Glockner G."/>
            <person name="Hulsmann N."/>
            <person name="Schleicher M."/>
            <person name="Noegel A.A."/>
            <person name="Eichinger L."/>
            <person name="Gallinger C."/>
            <person name="Pawlowski J."/>
            <person name="Sierra R."/>
            <person name="Euteneuer U."/>
            <person name="Pillet L."/>
            <person name="Moustafa A."/>
            <person name="Platzer M."/>
            <person name="Groth M."/>
            <person name="Szafranski K."/>
            <person name="Schliwa M."/>
        </authorList>
    </citation>
    <scope>NUCLEOTIDE SEQUENCE [LARGE SCALE GENOMIC DNA]</scope>
</reference>
<accession>X6NAH2</accession>
<dbReference type="Proteomes" id="UP000023152">
    <property type="component" value="Unassembled WGS sequence"/>
</dbReference>
<dbReference type="GO" id="GO:0030015">
    <property type="term" value="C:CCR4-NOT core complex"/>
    <property type="evidence" value="ECO:0007669"/>
    <property type="project" value="InterPro"/>
</dbReference>
<feature type="domain" description="CCR4-NOT transcription complex subunit 1" evidence="2">
    <location>
        <begin position="30"/>
        <end position="160"/>
    </location>
</feature>
<feature type="region of interest" description="Disordered" evidence="1">
    <location>
        <begin position="416"/>
        <end position="451"/>
    </location>
</feature>
<dbReference type="GO" id="GO:0000932">
    <property type="term" value="C:P-body"/>
    <property type="evidence" value="ECO:0007669"/>
    <property type="project" value="TreeGrafter"/>
</dbReference>